<organism evidence="2 3">
    <name type="scientific">Mortierella isabellina</name>
    <name type="common">Filamentous fungus</name>
    <name type="synonym">Umbelopsis isabellina</name>
    <dbReference type="NCBI Taxonomy" id="91625"/>
    <lineage>
        <taxon>Eukaryota</taxon>
        <taxon>Fungi</taxon>
        <taxon>Fungi incertae sedis</taxon>
        <taxon>Mucoromycota</taxon>
        <taxon>Mucoromycotina</taxon>
        <taxon>Umbelopsidomycetes</taxon>
        <taxon>Umbelopsidales</taxon>
        <taxon>Umbelopsidaceae</taxon>
        <taxon>Umbelopsis</taxon>
    </lineage>
</organism>
<gene>
    <name evidence="2" type="ORF">INT43_008612</name>
</gene>
<protein>
    <submittedName>
        <fullName evidence="2">Uncharacterized protein</fullName>
    </submittedName>
</protein>
<dbReference type="Proteomes" id="UP000654370">
    <property type="component" value="Unassembled WGS sequence"/>
</dbReference>
<name>A0A8H7PW94_MORIS</name>
<comment type="caution">
    <text evidence="2">The sequence shown here is derived from an EMBL/GenBank/DDBJ whole genome shotgun (WGS) entry which is preliminary data.</text>
</comment>
<keyword evidence="3" id="KW-1185">Reference proteome</keyword>
<evidence type="ECO:0000313" key="2">
    <source>
        <dbReference type="EMBL" id="KAG2181030.1"/>
    </source>
</evidence>
<dbReference type="EMBL" id="JAEPQZ010000005">
    <property type="protein sequence ID" value="KAG2181030.1"/>
    <property type="molecule type" value="Genomic_DNA"/>
</dbReference>
<dbReference type="OrthoDB" id="2320763at2759"/>
<dbReference type="AlphaFoldDB" id="A0A8H7PW94"/>
<sequence length="217" mass="24147">MIATNVKYGFVAGAGLIVTPSILSNITLAPCGTNRKFVFIGRRSNVLELMDGLSLGIVCTSGPFEQDKQGVIAVQVSSSKKINFSWDPSNIYRDFIITLKVYNEHQDFPYTPSCCFPISGCVMTVPSGTTLKQLSDLLKRRLYVFSRQWQQTASKRVTDVDSDVLLAPGYDDHSSPPTYQAIFDHEGEPRGSQYRQLPTYESCNTSPPLYTRQSQPT</sequence>
<accession>A0A8H7PW94</accession>
<reference evidence="2" key="1">
    <citation type="submission" date="2020-12" db="EMBL/GenBank/DDBJ databases">
        <title>Metabolic potential, ecology and presence of endohyphal bacteria is reflected in genomic diversity of Mucoromycotina.</title>
        <authorList>
            <person name="Muszewska A."/>
            <person name="Okrasinska A."/>
            <person name="Steczkiewicz K."/>
            <person name="Drgas O."/>
            <person name="Orlowska M."/>
            <person name="Perlinska-Lenart U."/>
            <person name="Aleksandrzak-Piekarczyk T."/>
            <person name="Szatraj K."/>
            <person name="Zielenkiewicz U."/>
            <person name="Pilsyk S."/>
            <person name="Malc E."/>
            <person name="Mieczkowski P."/>
            <person name="Kruszewska J.S."/>
            <person name="Biernat P."/>
            <person name="Pawlowska J."/>
        </authorList>
    </citation>
    <scope>NUCLEOTIDE SEQUENCE</scope>
    <source>
        <strain evidence="2">WA0000067209</strain>
    </source>
</reference>
<feature type="compositionally biased region" description="Polar residues" evidence="1">
    <location>
        <begin position="193"/>
        <end position="217"/>
    </location>
</feature>
<feature type="region of interest" description="Disordered" evidence="1">
    <location>
        <begin position="182"/>
        <end position="217"/>
    </location>
</feature>
<evidence type="ECO:0000256" key="1">
    <source>
        <dbReference type="SAM" id="MobiDB-lite"/>
    </source>
</evidence>
<evidence type="ECO:0000313" key="3">
    <source>
        <dbReference type="Proteomes" id="UP000654370"/>
    </source>
</evidence>
<proteinExistence type="predicted"/>